<reference evidence="2 3" key="1">
    <citation type="submission" date="2016-11" db="EMBL/GenBank/DDBJ databases">
        <title>Complete genome sequence of Sulfitobacter sp. AM1-D1, a toxic bacteria associated with marine dinoflagellate Alexandrium minutum in East China Sea.</title>
        <authorList>
            <person name="Yang Q."/>
            <person name="Zhang X."/>
            <person name="Tian X."/>
        </authorList>
    </citation>
    <scope>NUCLEOTIDE SEQUENCE [LARGE SCALE GENOMIC DNA]</scope>
    <source>
        <strain evidence="2 3">AM1-D1</strain>
    </source>
</reference>
<dbReference type="OrthoDB" id="7719946at2"/>
<keyword evidence="3" id="KW-1185">Reference proteome</keyword>
<protein>
    <submittedName>
        <fullName evidence="2">Uncharacterized protein</fullName>
    </submittedName>
</protein>
<organism evidence="2 3">
    <name type="scientific">Sulfitobacter alexandrii</name>
    <dbReference type="NCBI Taxonomy" id="1917485"/>
    <lineage>
        <taxon>Bacteria</taxon>
        <taxon>Pseudomonadati</taxon>
        <taxon>Pseudomonadota</taxon>
        <taxon>Alphaproteobacteria</taxon>
        <taxon>Rhodobacterales</taxon>
        <taxon>Roseobacteraceae</taxon>
        <taxon>Sulfitobacter</taxon>
    </lineage>
</organism>
<sequence length="284" mass="31525">MARKKFAMLNVSLLNSAAFRGLRSCTDRNVYFTAHLSSQADYSGLFRYPRSLFASEAGITEEQLQVSVQRLNDAQLLEYDSEVELLRISGWFRSINCPDNLSRVQNLAQGYLSGELPTTDICRRSIAEFVLGCLARAQRFKAGSEHGPKIVDEIRVFLATAGVVFRNLRPFLEEEFREYGASVAREFEDVMLGLVEAEAKMQRAADRVQMQEAIRVAAGCDQGGDTLPPQEKREDSKNTKKEKMAFPDDFTATGEIDGNQAGKSARPLAATLNSPLVRALRASA</sequence>
<accession>A0A1J0WIZ1</accession>
<dbReference type="Proteomes" id="UP000181897">
    <property type="component" value="Chromosome"/>
</dbReference>
<dbReference type="RefSeq" id="WP_071972617.1">
    <property type="nucleotide sequence ID" value="NZ_CP018076.1"/>
</dbReference>
<proteinExistence type="predicted"/>
<evidence type="ECO:0000256" key="1">
    <source>
        <dbReference type="SAM" id="MobiDB-lite"/>
    </source>
</evidence>
<dbReference type="AlphaFoldDB" id="A0A1J0WIZ1"/>
<evidence type="ECO:0000313" key="2">
    <source>
        <dbReference type="EMBL" id="APE44275.1"/>
    </source>
</evidence>
<dbReference type="KEGG" id="suam:BOO69_13360"/>
<gene>
    <name evidence="2" type="ORF">BOO69_13360</name>
</gene>
<dbReference type="EMBL" id="CP018076">
    <property type="protein sequence ID" value="APE44275.1"/>
    <property type="molecule type" value="Genomic_DNA"/>
</dbReference>
<name>A0A1J0WIZ1_9RHOB</name>
<evidence type="ECO:0000313" key="3">
    <source>
        <dbReference type="Proteomes" id="UP000181897"/>
    </source>
</evidence>
<feature type="region of interest" description="Disordered" evidence="1">
    <location>
        <begin position="219"/>
        <end position="270"/>
    </location>
</feature>
<feature type="compositionally biased region" description="Basic and acidic residues" evidence="1">
    <location>
        <begin position="230"/>
        <end position="246"/>
    </location>
</feature>